<sequence>MNKQNLVINESHIPILDHLITVKLLKRFKLSKILNNNNHLCEYIFQDFRICEIRFSTDPNVAYAITTFIQLTTQREIIEKSFTQYPVNKHIFTPLNCSSWGSSLMTIPRNHKGDV</sequence>
<evidence type="ECO:0000313" key="2">
    <source>
        <dbReference type="Proteomes" id="UP000790347"/>
    </source>
</evidence>
<evidence type="ECO:0000313" key="1">
    <source>
        <dbReference type="EMBL" id="KAH9506490.1"/>
    </source>
</evidence>
<dbReference type="AlphaFoldDB" id="A0A922HSH7"/>
<reference evidence="1" key="2">
    <citation type="journal article" date="2022" name="Res Sq">
        <title>Comparative Genomics Reveals Insights into the Divergent Evolution of Astigmatic Mites and Household Pest Adaptations.</title>
        <authorList>
            <person name="Xiong Q."/>
            <person name="Wan A.T.-Y."/>
            <person name="Liu X.-Y."/>
            <person name="Fung C.S.-H."/>
            <person name="Xiao X."/>
            <person name="Malainual N."/>
            <person name="Hou J."/>
            <person name="Wang L."/>
            <person name="Wang M."/>
            <person name="Yang K."/>
            <person name="Cui Y."/>
            <person name="Leung E."/>
            <person name="Nong W."/>
            <person name="Shin S.-K."/>
            <person name="Au S."/>
            <person name="Jeong K.Y."/>
            <person name="Chew F.T."/>
            <person name="Hui J."/>
            <person name="Leung T.F."/>
            <person name="Tungtrongchitr A."/>
            <person name="Zhong N."/>
            <person name="Liu Z."/>
            <person name="Tsui S."/>
        </authorList>
    </citation>
    <scope>NUCLEOTIDE SEQUENCE</scope>
    <source>
        <strain evidence="1">Derf</strain>
        <tissue evidence="1">Whole organism</tissue>
    </source>
</reference>
<dbReference type="Proteomes" id="UP000790347">
    <property type="component" value="Unassembled WGS sequence"/>
</dbReference>
<organism evidence="1 2">
    <name type="scientific">Dermatophagoides farinae</name>
    <name type="common">American house dust mite</name>
    <dbReference type="NCBI Taxonomy" id="6954"/>
    <lineage>
        <taxon>Eukaryota</taxon>
        <taxon>Metazoa</taxon>
        <taxon>Ecdysozoa</taxon>
        <taxon>Arthropoda</taxon>
        <taxon>Chelicerata</taxon>
        <taxon>Arachnida</taxon>
        <taxon>Acari</taxon>
        <taxon>Acariformes</taxon>
        <taxon>Sarcoptiformes</taxon>
        <taxon>Astigmata</taxon>
        <taxon>Psoroptidia</taxon>
        <taxon>Analgoidea</taxon>
        <taxon>Pyroglyphidae</taxon>
        <taxon>Dermatophagoidinae</taxon>
        <taxon>Dermatophagoides</taxon>
    </lineage>
</organism>
<gene>
    <name evidence="1" type="ORF">DERF_011220</name>
</gene>
<comment type="caution">
    <text evidence="1">The sequence shown here is derived from an EMBL/GenBank/DDBJ whole genome shotgun (WGS) entry which is preliminary data.</text>
</comment>
<protein>
    <submittedName>
        <fullName evidence="1">Uncharacterized protein</fullName>
    </submittedName>
</protein>
<reference evidence="1" key="1">
    <citation type="submission" date="2013-05" db="EMBL/GenBank/DDBJ databases">
        <authorList>
            <person name="Yim A.K.Y."/>
            <person name="Chan T.F."/>
            <person name="Ji K.M."/>
            <person name="Liu X.Y."/>
            <person name="Zhou J.W."/>
            <person name="Li R.Q."/>
            <person name="Yang K.Y."/>
            <person name="Li J."/>
            <person name="Li M."/>
            <person name="Law P.T.W."/>
            <person name="Wu Y.L."/>
            <person name="Cai Z.L."/>
            <person name="Qin H."/>
            <person name="Bao Y."/>
            <person name="Leung R.K.K."/>
            <person name="Ng P.K.S."/>
            <person name="Zou J."/>
            <person name="Zhong X.J."/>
            <person name="Ran P.X."/>
            <person name="Zhong N.S."/>
            <person name="Liu Z.G."/>
            <person name="Tsui S.K.W."/>
        </authorList>
    </citation>
    <scope>NUCLEOTIDE SEQUENCE</scope>
    <source>
        <strain evidence="1">Derf</strain>
        <tissue evidence="1">Whole organism</tissue>
    </source>
</reference>
<accession>A0A922HSH7</accession>
<name>A0A922HSH7_DERFA</name>
<proteinExistence type="predicted"/>
<dbReference type="EMBL" id="ASGP02000005">
    <property type="protein sequence ID" value="KAH9506490.1"/>
    <property type="molecule type" value="Genomic_DNA"/>
</dbReference>
<keyword evidence="2" id="KW-1185">Reference proteome</keyword>